<dbReference type="GO" id="GO:0008770">
    <property type="term" value="F:[acyl-carrier-protein] phosphodiesterase activity"/>
    <property type="evidence" value="ECO:0007669"/>
    <property type="project" value="InterPro"/>
</dbReference>
<dbReference type="InterPro" id="IPR007431">
    <property type="entry name" value="ACP_PD"/>
</dbReference>
<dbReference type="PIRSF" id="PIRSF011489">
    <property type="entry name" value="DUF479"/>
    <property type="match status" value="1"/>
</dbReference>
<sequence>MNFLAHIFLSGESEKIRIGNFIADAIKGNQWEEYEPEIQKGIHLHRAIDSFTDEHSLVLQGIERLYSTQGKYASVAIDIFYDHFLAKNWQKYHLQDLHTFTQNFYGQVQENFSLLPPKIQYMFPYMQKQNWLYHYQSLKGIERVFEGMSQRTKFPSNLLNATECLRENYMLYEQEFEEFFPQIISFVEKWQKEWKNQNPPL</sequence>
<dbReference type="RefSeq" id="WP_165778077.1">
    <property type="nucleotide sequence ID" value="NZ_NKXO01000011.1"/>
</dbReference>
<evidence type="ECO:0000313" key="5">
    <source>
        <dbReference type="Proteomes" id="UP000233387"/>
    </source>
</evidence>
<accession>A0A2N3IIG1</accession>
<dbReference type="PANTHER" id="PTHR38764:SF1">
    <property type="entry name" value="ACYL CARRIER PROTEIN PHOSPHODIESTERASE"/>
    <property type="match status" value="1"/>
</dbReference>
<dbReference type="EMBL" id="NKXO01000011">
    <property type="protein sequence ID" value="PKQ70061.1"/>
    <property type="molecule type" value="Genomic_DNA"/>
</dbReference>
<dbReference type="GO" id="GO:0006633">
    <property type="term" value="P:fatty acid biosynthetic process"/>
    <property type="evidence" value="ECO:0007669"/>
    <property type="project" value="InterPro"/>
</dbReference>
<evidence type="ECO:0000256" key="1">
    <source>
        <dbReference type="ARBA" id="ARBA00022516"/>
    </source>
</evidence>
<comment type="caution">
    <text evidence="4">The sequence shown here is derived from an EMBL/GenBank/DDBJ whole genome shotgun (WGS) entry which is preliminary data.</text>
</comment>
<keyword evidence="5" id="KW-1185">Reference proteome</keyword>
<keyword evidence="3" id="KW-0443">Lipid metabolism</keyword>
<protein>
    <recommendedName>
        <fullName evidence="6">Acyl carrier protein phosphodiesterase</fullName>
    </recommendedName>
</protein>
<keyword evidence="2" id="KW-0378">Hydrolase</keyword>
<evidence type="ECO:0000313" key="4">
    <source>
        <dbReference type="EMBL" id="PKQ70061.1"/>
    </source>
</evidence>
<evidence type="ECO:0008006" key="6">
    <source>
        <dbReference type="Google" id="ProtNLM"/>
    </source>
</evidence>
<reference evidence="4 5" key="1">
    <citation type="submission" date="2017-06" db="EMBL/GenBank/DDBJ databases">
        <title>Raineya orbicola gen. nov., sp. nov. a slightly thermophilic bacterium of the phylum Bacteroidetes and the description of Raineyaceae fam. nov.</title>
        <authorList>
            <person name="Albuquerque L."/>
            <person name="Polonia A.R.M."/>
            <person name="Barroso C."/>
            <person name="Froufe H.J.C."/>
            <person name="Lage O."/>
            <person name="Lobo-Da-Cunha A."/>
            <person name="Egas C."/>
            <person name="Da Costa M.S."/>
        </authorList>
    </citation>
    <scope>NUCLEOTIDE SEQUENCE [LARGE SCALE GENOMIC DNA]</scope>
    <source>
        <strain evidence="4 5">SPSPC-11</strain>
    </source>
</reference>
<name>A0A2N3IIG1_9BACT</name>
<keyword evidence="1" id="KW-0444">Lipid biosynthesis</keyword>
<dbReference type="Pfam" id="PF04336">
    <property type="entry name" value="ACP_PD"/>
    <property type="match status" value="1"/>
</dbReference>
<organism evidence="4 5">
    <name type="scientific">Raineya orbicola</name>
    <dbReference type="NCBI Taxonomy" id="2016530"/>
    <lineage>
        <taxon>Bacteria</taxon>
        <taxon>Pseudomonadati</taxon>
        <taxon>Bacteroidota</taxon>
        <taxon>Cytophagia</taxon>
        <taxon>Cytophagales</taxon>
        <taxon>Raineyaceae</taxon>
        <taxon>Raineya</taxon>
    </lineage>
</organism>
<evidence type="ECO:0000256" key="2">
    <source>
        <dbReference type="ARBA" id="ARBA00022801"/>
    </source>
</evidence>
<evidence type="ECO:0000256" key="3">
    <source>
        <dbReference type="ARBA" id="ARBA00023098"/>
    </source>
</evidence>
<proteinExistence type="predicted"/>
<dbReference type="Proteomes" id="UP000233387">
    <property type="component" value="Unassembled WGS sequence"/>
</dbReference>
<gene>
    <name evidence="4" type="ORF">Rain11_0865</name>
</gene>
<dbReference type="PANTHER" id="PTHR38764">
    <property type="entry name" value="ACYL CARRIER PROTEIN PHOSPHODIESTERASE"/>
    <property type="match status" value="1"/>
</dbReference>
<dbReference type="AlphaFoldDB" id="A0A2N3IIG1"/>